<organism evidence="1 2">
    <name type="scientific">Collinsella aerofaciens (strain ATCC 25986 / DSM 3979 / JCM 10188 / KCTC 3647 / NCTC 11838 / VPI 1003)</name>
    <dbReference type="NCBI Taxonomy" id="411903"/>
    <lineage>
        <taxon>Bacteria</taxon>
        <taxon>Bacillati</taxon>
        <taxon>Actinomycetota</taxon>
        <taxon>Coriobacteriia</taxon>
        <taxon>Coriobacteriales</taxon>
        <taxon>Coriobacteriaceae</taxon>
        <taxon>Collinsella</taxon>
    </lineage>
</organism>
<dbReference type="EMBL" id="AAVN02000004">
    <property type="protein sequence ID" value="EBA39645.1"/>
    <property type="molecule type" value="Genomic_DNA"/>
</dbReference>
<proteinExistence type="predicted"/>
<gene>
    <name evidence="1" type="ORF">COLAER_01232</name>
</gene>
<dbReference type="Proteomes" id="UP000002979">
    <property type="component" value="Unassembled WGS sequence"/>
</dbReference>
<reference evidence="1 2" key="1">
    <citation type="submission" date="2007-01" db="EMBL/GenBank/DDBJ databases">
        <title>Draft genome sequence of Collinsella aerofaciens (ATCC 25986).</title>
        <authorList>
            <person name="Sudarsanam P."/>
            <person name="Ley R."/>
            <person name="Guruge J."/>
            <person name="Turnbaugh P.J."/>
            <person name="Mahowald M."/>
            <person name="Liep D."/>
            <person name="Gordon J."/>
        </authorList>
    </citation>
    <scope>NUCLEOTIDE SEQUENCE [LARGE SCALE GENOMIC DNA]</scope>
    <source>
        <strain evidence="2">ATCC 25986 / DSM 3979 / JCM 10188 / KCTC 3647 / NCTC 11838 / VPI 1003</strain>
    </source>
</reference>
<evidence type="ECO:0000313" key="1">
    <source>
        <dbReference type="EMBL" id="EBA39645.1"/>
    </source>
</evidence>
<comment type="caution">
    <text evidence="1">The sequence shown here is derived from an EMBL/GenBank/DDBJ whole genome shotgun (WGS) entry which is preliminary data.</text>
</comment>
<reference evidence="1 2" key="2">
    <citation type="submission" date="2007-04" db="EMBL/GenBank/DDBJ databases">
        <authorList>
            <person name="Fulton L."/>
            <person name="Clifton S."/>
            <person name="Fulton B."/>
            <person name="Xu J."/>
            <person name="Minx P."/>
            <person name="Mardis E.R."/>
            <person name="Wilson R.K."/>
        </authorList>
    </citation>
    <scope>NUCLEOTIDE SEQUENCE [LARGE SCALE GENOMIC DNA]</scope>
    <source>
        <strain evidence="2">ATCC 25986 / DSM 3979 / JCM 10188 / KCTC 3647 / NCTC 11838 / VPI 1003</strain>
    </source>
</reference>
<dbReference type="AlphaFoldDB" id="A4E9X6"/>
<accession>A4E9X6</accession>
<evidence type="ECO:0000313" key="2">
    <source>
        <dbReference type="Proteomes" id="UP000002979"/>
    </source>
</evidence>
<protein>
    <submittedName>
        <fullName evidence="1">Uncharacterized protein</fullName>
    </submittedName>
</protein>
<name>A4E9X6_COLAA</name>
<sequence length="33" mass="3907">MTVHRSTVFKMNKMSDKENINLNKLAYRTDTGY</sequence>